<dbReference type="RefSeq" id="XP_052113693.1">
    <property type="nucleotide sequence ID" value="XM_052257733.1"/>
</dbReference>
<dbReference type="InterPro" id="IPR002156">
    <property type="entry name" value="RNaseH_domain"/>
</dbReference>
<dbReference type="InterPro" id="IPR036397">
    <property type="entry name" value="RNaseH_sf"/>
</dbReference>
<dbReference type="PROSITE" id="PS50879">
    <property type="entry name" value="RNASE_H_1"/>
    <property type="match status" value="1"/>
</dbReference>
<evidence type="ECO:0000313" key="11">
    <source>
        <dbReference type="Proteomes" id="UP000515211"/>
    </source>
</evidence>
<dbReference type="PANTHER" id="PTHR37984">
    <property type="entry name" value="PROTEIN CBG26694"/>
    <property type="match status" value="1"/>
</dbReference>
<dbReference type="CDD" id="cd01647">
    <property type="entry name" value="RT_LTR"/>
    <property type="match status" value="1"/>
</dbReference>
<name>A0A9C6TR28_ARADU</name>
<dbReference type="GO" id="GO:0003676">
    <property type="term" value="F:nucleic acid binding"/>
    <property type="evidence" value="ECO:0007669"/>
    <property type="project" value="InterPro"/>
</dbReference>
<keyword evidence="1" id="KW-0808">Transferase</keyword>
<dbReference type="Gene3D" id="3.30.420.10">
    <property type="entry name" value="Ribonuclease H-like superfamily/Ribonuclease H"/>
    <property type="match status" value="2"/>
</dbReference>
<dbReference type="InterPro" id="IPR050951">
    <property type="entry name" value="Retrovirus_Pol_polyprotein"/>
</dbReference>
<evidence type="ECO:0000256" key="8">
    <source>
        <dbReference type="SAM" id="MobiDB-lite"/>
    </source>
</evidence>
<dbReference type="GO" id="GO:0003964">
    <property type="term" value="F:RNA-directed DNA polymerase activity"/>
    <property type="evidence" value="ECO:0007669"/>
    <property type="project" value="UniProtKB-KW"/>
</dbReference>
<evidence type="ECO:0000313" key="12">
    <source>
        <dbReference type="RefSeq" id="XP_052113693.1"/>
    </source>
</evidence>
<feature type="domain" description="RNase H type-1" evidence="9">
    <location>
        <begin position="873"/>
        <end position="1002"/>
    </location>
</feature>
<keyword evidence="7" id="KW-0175">Coiled coil</keyword>
<dbReference type="GO" id="GO:0004523">
    <property type="term" value="F:RNA-DNA hybrid ribonuclease activity"/>
    <property type="evidence" value="ECO:0007669"/>
    <property type="project" value="InterPro"/>
</dbReference>
<dbReference type="CDD" id="cd00303">
    <property type="entry name" value="retropepsin_like"/>
    <property type="match status" value="1"/>
</dbReference>
<dbReference type="InterPro" id="IPR001584">
    <property type="entry name" value="Integrase_cat-core"/>
</dbReference>
<dbReference type="Gene3D" id="3.30.70.270">
    <property type="match status" value="2"/>
</dbReference>
<feature type="coiled-coil region" evidence="7">
    <location>
        <begin position="1378"/>
        <end position="1412"/>
    </location>
</feature>
<dbReference type="Pfam" id="PF00078">
    <property type="entry name" value="RVT_1"/>
    <property type="match status" value="1"/>
</dbReference>
<evidence type="ECO:0000256" key="3">
    <source>
        <dbReference type="ARBA" id="ARBA00022722"/>
    </source>
</evidence>
<keyword evidence="4" id="KW-0255">Endonuclease</keyword>
<gene>
    <name evidence="12" type="primary">LOC107473395</name>
</gene>
<evidence type="ECO:0000259" key="9">
    <source>
        <dbReference type="PROSITE" id="PS50879"/>
    </source>
</evidence>
<evidence type="ECO:0000256" key="4">
    <source>
        <dbReference type="ARBA" id="ARBA00022759"/>
    </source>
</evidence>
<evidence type="ECO:0000259" key="10">
    <source>
        <dbReference type="PROSITE" id="PS50994"/>
    </source>
</evidence>
<keyword evidence="3" id="KW-0540">Nuclease</keyword>
<evidence type="ECO:0000256" key="7">
    <source>
        <dbReference type="SAM" id="Coils"/>
    </source>
</evidence>
<keyword evidence="11" id="KW-1185">Reference proteome</keyword>
<dbReference type="InterPro" id="IPR021109">
    <property type="entry name" value="Peptidase_aspartic_dom_sf"/>
</dbReference>
<dbReference type="SUPFAM" id="SSF53098">
    <property type="entry name" value="Ribonuclease H-like"/>
    <property type="match status" value="2"/>
</dbReference>
<dbReference type="Proteomes" id="UP000515211">
    <property type="component" value="Chromosome 2"/>
</dbReference>
<dbReference type="PROSITE" id="PS50994">
    <property type="entry name" value="INTEGRASE"/>
    <property type="match status" value="1"/>
</dbReference>
<reference evidence="12" key="2">
    <citation type="submission" date="2025-08" db="UniProtKB">
        <authorList>
            <consortium name="RefSeq"/>
        </authorList>
    </citation>
    <scope>IDENTIFICATION</scope>
    <source>
        <tissue evidence="12">Whole plant</tissue>
    </source>
</reference>
<evidence type="ECO:0000256" key="2">
    <source>
        <dbReference type="ARBA" id="ARBA00022695"/>
    </source>
</evidence>
<dbReference type="Pfam" id="PF00665">
    <property type="entry name" value="rve"/>
    <property type="match status" value="1"/>
</dbReference>
<dbReference type="Gene3D" id="1.10.340.70">
    <property type="match status" value="1"/>
</dbReference>
<keyword evidence="2" id="KW-0548">Nucleotidyltransferase</keyword>
<keyword evidence="5" id="KW-0233">DNA recombination</keyword>
<dbReference type="KEGG" id="adu:107473395"/>
<dbReference type="InterPro" id="IPR000477">
    <property type="entry name" value="RT_dom"/>
</dbReference>
<dbReference type="InterPro" id="IPR043128">
    <property type="entry name" value="Rev_trsase/Diguanyl_cyclase"/>
</dbReference>
<evidence type="ECO:0000256" key="6">
    <source>
        <dbReference type="ARBA" id="ARBA00023268"/>
    </source>
</evidence>
<dbReference type="GO" id="GO:0015074">
    <property type="term" value="P:DNA integration"/>
    <property type="evidence" value="ECO:0007669"/>
    <property type="project" value="InterPro"/>
</dbReference>
<organism evidence="11 12">
    <name type="scientific">Arachis duranensis</name>
    <name type="common">Wild peanut</name>
    <dbReference type="NCBI Taxonomy" id="130453"/>
    <lineage>
        <taxon>Eukaryota</taxon>
        <taxon>Viridiplantae</taxon>
        <taxon>Streptophyta</taxon>
        <taxon>Embryophyta</taxon>
        <taxon>Tracheophyta</taxon>
        <taxon>Spermatophyta</taxon>
        <taxon>Magnoliopsida</taxon>
        <taxon>eudicotyledons</taxon>
        <taxon>Gunneridae</taxon>
        <taxon>Pentapetalae</taxon>
        <taxon>rosids</taxon>
        <taxon>fabids</taxon>
        <taxon>Fabales</taxon>
        <taxon>Fabaceae</taxon>
        <taxon>Papilionoideae</taxon>
        <taxon>50 kb inversion clade</taxon>
        <taxon>dalbergioids sensu lato</taxon>
        <taxon>Dalbergieae</taxon>
        <taxon>Pterocarpus clade</taxon>
        <taxon>Arachis</taxon>
    </lineage>
</organism>
<accession>A0A9C6TR28</accession>
<dbReference type="InterPro" id="IPR043502">
    <property type="entry name" value="DNA/RNA_pol_sf"/>
</dbReference>
<dbReference type="InterPro" id="IPR041577">
    <property type="entry name" value="RT_RNaseH_2"/>
</dbReference>
<dbReference type="Gene3D" id="2.40.70.10">
    <property type="entry name" value="Acid Proteases"/>
    <property type="match status" value="1"/>
</dbReference>
<dbReference type="GeneID" id="107473395"/>
<feature type="region of interest" description="Disordered" evidence="8">
    <location>
        <begin position="313"/>
        <end position="334"/>
    </location>
</feature>
<keyword evidence="6" id="KW-0511">Multifunctional enzyme</keyword>
<reference evidence="11" key="1">
    <citation type="journal article" date="2016" name="Nat. Genet.">
        <title>The genome sequences of Arachis duranensis and Arachis ipaensis, the diploid ancestors of cultivated peanut.</title>
        <authorList>
            <person name="Bertioli D.J."/>
            <person name="Cannon S.B."/>
            <person name="Froenicke L."/>
            <person name="Huang G."/>
            <person name="Farmer A.D."/>
            <person name="Cannon E.K."/>
            <person name="Liu X."/>
            <person name="Gao D."/>
            <person name="Clevenger J."/>
            <person name="Dash S."/>
            <person name="Ren L."/>
            <person name="Moretzsohn M.C."/>
            <person name="Shirasawa K."/>
            <person name="Huang W."/>
            <person name="Vidigal B."/>
            <person name="Abernathy B."/>
            <person name="Chu Y."/>
            <person name="Niederhuth C.E."/>
            <person name="Umale P."/>
            <person name="Araujo A.C."/>
            <person name="Kozik A."/>
            <person name="Kim K.D."/>
            <person name="Burow M.D."/>
            <person name="Varshney R.K."/>
            <person name="Wang X."/>
            <person name="Zhang X."/>
            <person name="Barkley N."/>
            <person name="Guimaraes P.M."/>
            <person name="Isobe S."/>
            <person name="Guo B."/>
            <person name="Liao B."/>
            <person name="Stalker H.T."/>
            <person name="Schmitz R.J."/>
            <person name="Scheffler B.E."/>
            <person name="Leal-Bertioli S.C."/>
            <person name="Xun X."/>
            <person name="Jackson S.A."/>
            <person name="Michelmore R."/>
            <person name="Ozias-Akins P."/>
        </authorList>
    </citation>
    <scope>NUCLEOTIDE SEQUENCE [LARGE SCALE GENOMIC DNA]</scope>
    <source>
        <strain evidence="11">cv. V14167</strain>
    </source>
</reference>
<keyword evidence="4" id="KW-0378">Hydrolase</keyword>
<dbReference type="Pfam" id="PF17919">
    <property type="entry name" value="RT_RNaseH_2"/>
    <property type="match status" value="1"/>
</dbReference>
<dbReference type="PANTHER" id="PTHR37984:SF5">
    <property type="entry name" value="PROTEIN NYNRIN-LIKE"/>
    <property type="match status" value="1"/>
</dbReference>
<protein>
    <submittedName>
        <fullName evidence="12">Uncharacterized protein LOC107473395</fullName>
    </submittedName>
</protein>
<dbReference type="CDD" id="cd09279">
    <property type="entry name" value="RNase_HI_like"/>
    <property type="match status" value="1"/>
</dbReference>
<dbReference type="Gene3D" id="3.10.10.10">
    <property type="entry name" value="HIV Type 1 Reverse Transcriptase, subunit A, domain 1"/>
    <property type="match status" value="1"/>
</dbReference>
<dbReference type="InterPro" id="IPR012337">
    <property type="entry name" value="RNaseH-like_sf"/>
</dbReference>
<proteinExistence type="predicted"/>
<dbReference type="Pfam" id="PF13456">
    <property type="entry name" value="RVT_3"/>
    <property type="match status" value="1"/>
</dbReference>
<dbReference type="FunFam" id="3.30.70.270:FF:000020">
    <property type="entry name" value="Transposon Tf2-6 polyprotein-like Protein"/>
    <property type="match status" value="1"/>
</dbReference>
<evidence type="ECO:0000256" key="5">
    <source>
        <dbReference type="ARBA" id="ARBA00023172"/>
    </source>
</evidence>
<dbReference type="SUPFAM" id="SSF50630">
    <property type="entry name" value="Acid proteases"/>
    <property type="match status" value="1"/>
</dbReference>
<feature type="domain" description="Integrase catalytic" evidence="10">
    <location>
        <begin position="1207"/>
        <end position="1366"/>
    </location>
</feature>
<dbReference type="SUPFAM" id="SSF56672">
    <property type="entry name" value="DNA/RNA polymerases"/>
    <property type="match status" value="1"/>
</dbReference>
<evidence type="ECO:0000256" key="1">
    <source>
        <dbReference type="ARBA" id="ARBA00022679"/>
    </source>
</evidence>
<sequence length="1491" mass="169132">MVVVNGWFEDETLNPRTDRKPSTSEDLRDPRYCMVHRNKGHGLTDCYVVRTMFHRQVKEGKILLNGEQNQEGVKSTPFPQHDVGMIGIEGEVMLTEIVDEAEEMVTMEESLDEDTLTRGLLKSRGCRIMFNQLGLEPHIQKEVARALIGVIQKHEKGFGGINAQLTRLAKAHANALVFRDPDSFNGEFYHNKPLYVEVVVEGMKVRRALVDAGSGVNIIPTHIFLKMGGSADQIRPTQVGLNAFNRVGVKSRGCVNAVLEVGPIKTNNKFHVVDGSSSYHILLGRPWIHLHQCIPSSWHQCIKSSWRGKDISISATELGGPGEKNYQNSPGPDILSIQEKEHLQSSIENAPFQLQDEAKQKEEELEEINLGTEEHPRPLIVCKTLGEKEKRDLIALLTEFRDVFAWNYDEMPGLDPNLVTHNLAVRKGATLIKQAPKKFSNEIEAQVKKEIEKLLIAKFVKPIQHPSWLANIVPVKKKNGQIRCCVDFRDLNKACPKDDFSLPDVDRMVDATAGFERFSFMDGFSGYNQIRMAPGDEEKTAFRTPVGNFYYTVMPFGLKNAGATYQRAMTAIFHDIIHDFVEDYVDDLVVKSTSGKQHTEHLRAVFTRCRKYRLKMNPMKCDFWVSSGKFLGFRVHKGGISADEDKIKAVQDMEPPKDIKGLQKFIGKLGYIQRFIPALGELLGPLRPLLKEKNTFTWGQHHQAVMDKIKNVLTSTHTMTSPQPGAPLKVYLAVGEEAVSGLIAQEGEGKEKPIAYVSRAMKGPEQRYSSPEKHCLALVYISQRYRHYFQAHQVEVISKNEGLRFLIEKPMLTGRMSCWVLLISEYDVKLVTPTTIKSQALADLLSICPEKATIEELPDQIPGTIETVYACNEEETWTLMFDGTPSNPQGGAGVILTDSHERNLSFMFRLDFSCTNNEAECEALMLGLKMAQEVGIKKLHVKGDSNLIIQQILGGYGTKERSLALCREQVWRMMKVFDKISFEHVPRIENKHADALATLGSRVTIQNGQHALEHRVAESPAREEGMFVEGKTNDWRTPIHEQLRTLNITKETRGFCLLNGQMFRKSNDGLLMKCVGEEEGKEKAEQLHGATCGEEGPGLYQRLQRWGIYWPKMKFHCDELQASCKACQETKESMQICNVHNWQQPIVEYLDAGVLPLEKIEAERLKKRSERYFLRKGRCNQLGQKVSTMPKACKLDTCTKRAEEQPQNTIPIPYMGGRFCGTNQPPSMGKKWILVATESFTKWVEVVAVREANAEAVVRFIKENIICRFGLPSVLVSDNRTHFVNQRVWGVLEQYQIKHHKSSPYYPQGNGQAEATNKSLLKILTKMVTDAHKDWSEYLPLALWAYRTTRYGTTEVTPFSLVFGVEAVLPTEIEVPTARMLLDKARDREAEVQELEEKREVVGSKMEEYHRRLALAYDKHVQPRVFLEGDLVLKSIDAVMRKMSLPKWAPKWEGPYIVSEVHPNRHCILLDPDHGTTTSPINFKYVKKYYA</sequence>
<dbReference type="GO" id="GO:0006310">
    <property type="term" value="P:DNA recombination"/>
    <property type="evidence" value="ECO:0007669"/>
    <property type="project" value="UniProtKB-KW"/>
</dbReference>